<evidence type="ECO:0000313" key="2">
    <source>
        <dbReference type="Proteomes" id="UP000831692"/>
    </source>
</evidence>
<gene>
    <name evidence="1" type="ORF">ENLAB_05840</name>
</gene>
<reference evidence="1 2" key="1">
    <citation type="submission" date="2022-03" db="EMBL/GenBank/DDBJ databases">
        <title>Complete genome sequence of Enterococcus innesii DB-1.</title>
        <authorList>
            <person name="Fukuda D."/>
            <person name="Nolasco-Hipolito C."/>
        </authorList>
    </citation>
    <scope>NUCLEOTIDE SEQUENCE [LARGE SCALE GENOMIC DNA]</scope>
    <source>
        <strain evidence="1 2">DB-1</strain>
    </source>
</reference>
<keyword evidence="2" id="KW-1185">Reference proteome</keyword>
<name>A0ABM7XPR8_9ENTE</name>
<evidence type="ECO:0000313" key="1">
    <source>
        <dbReference type="EMBL" id="BDG67020.1"/>
    </source>
</evidence>
<dbReference type="EMBL" id="AP025635">
    <property type="protein sequence ID" value="BDG67020.1"/>
    <property type="molecule type" value="Genomic_DNA"/>
</dbReference>
<sequence>MMAIDNICLKMLKEYAKVTTLKIKKDSVGSNTALYLLKNNKKLSSTTKVETPKKI</sequence>
<proteinExistence type="predicted"/>
<organism evidence="1 2">
    <name type="scientific">Enterococcus innesii</name>
    <dbReference type="NCBI Taxonomy" id="2839759"/>
    <lineage>
        <taxon>Bacteria</taxon>
        <taxon>Bacillati</taxon>
        <taxon>Bacillota</taxon>
        <taxon>Bacilli</taxon>
        <taxon>Lactobacillales</taxon>
        <taxon>Enterococcaceae</taxon>
        <taxon>Enterococcus</taxon>
    </lineage>
</organism>
<dbReference type="Proteomes" id="UP000831692">
    <property type="component" value="Chromosome"/>
</dbReference>
<accession>A0ABM7XPR8</accession>
<protein>
    <submittedName>
        <fullName evidence="1">Uncharacterized protein</fullName>
    </submittedName>
</protein>